<dbReference type="InterPro" id="IPR026960">
    <property type="entry name" value="RVT-Znf"/>
</dbReference>
<protein>
    <submittedName>
        <fullName evidence="2">Reverse transcriptase</fullName>
    </submittedName>
</protein>
<dbReference type="AlphaFoldDB" id="A0A834X0P7"/>
<dbReference type="SUPFAM" id="SSF56219">
    <property type="entry name" value="DNase I-like"/>
    <property type="match status" value="1"/>
</dbReference>
<dbReference type="GO" id="GO:0003964">
    <property type="term" value="F:RNA-directed DNA polymerase activity"/>
    <property type="evidence" value="ECO:0007669"/>
    <property type="project" value="UniProtKB-KW"/>
</dbReference>
<keyword evidence="2" id="KW-0695">RNA-directed DNA polymerase</keyword>
<comment type="caution">
    <text evidence="2">The sequence shown here is derived from an EMBL/GenBank/DDBJ whole genome shotgun (WGS) entry which is preliminary data.</text>
</comment>
<proteinExistence type="predicted"/>
<sequence length="673" mass="75816">MDVYVTSSLKLETWNMEHLLRLRPICEWGRDYRKYNLSDSESSTEYSYVASNFNLRYVTMTPLKIISWNVRGVASPEFQTTGVGGDQAKAIIQSLGFPKFHIVEPMGFTGGLWLLWDDIKVRFNVMSDTFQEIHAIAESSPGEEESVVGKLKRVGLPPRPAVDHWRKASLSRINDFKKCVETCGLVDLGFYGSKYTWGNKRRDGSLVLKRLDRFLANAGWIHLFPQCVVHHLPKLMSDHNPLLLVTDPTPQPTFHRPFRCRRRQNHILSLRDQQGNWVYNPTDIRNIIDAHFINLFSESELAAFPFPTPQVNQSLRVIGEIPSFEEVKRAVFSLKPLKRRGSTASPRASTKNIGTLWQLLFRKKIVELAPKPGSYLGFLLEISFRVLLLPLRISISSIGNPPALLKDLVVWVLSKPGISIWLFLAKLVWKVMNAQEQPWAKVCLYRLSLRSVNNTVIGKALTLGARVLAFGSRRIISSDQNTKFWTDEWIHLGPIRSLIQGPLQRNEDSLFVASVASDTGSWNWAGISFDLPQTITSLITSAFVEPTCPTSDRWEHFSYLLSAFSSGTPVPTCCPLCASGDETMEHLLFSCPITQQVWDHVPPLHSFHPLNDFRRWLKSNSLNTDASLLSIDHGEIGVGGLLRDSNGNWVVALATSLVEAMPCLPSYGALPLA</sequence>
<dbReference type="Proteomes" id="UP000634136">
    <property type="component" value="Unassembled WGS sequence"/>
</dbReference>
<dbReference type="PANTHER" id="PTHR33710:SF71">
    <property type="entry name" value="ENDONUCLEASE_EXONUCLEASE_PHOSPHATASE DOMAIN-CONTAINING PROTEIN"/>
    <property type="match status" value="1"/>
</dbReference>
<organism evidence="2 3">
    <name type="scientific">Senna tora</name>
    <dbReference type="NCBI Taxonomy" id="362788"/>
    <lineage>
        <taxon>Eukaryota</taxon>
        <taxon>Viridiplantae</taxon>
        <taxon>Streptophyta</taxon>
        <taxon>Embryophyta</taxon>
        <taxon>Tracheophyta</taxon>
        <taxon>Spermatophyta</taxon>
        <taxon>Magnoliopsida</taxon>
        <taxon>eudicotyledons</taxon>
        <taxon>Gunneridae</taxon>
        <taxon>Pentapetalae</taxon>
        <taxon>rosids</taxon>
        <taxon>fabids</taxon>
        <taxon>Fabales</taxon>
        <taxon>Fabaceae</taxon>
        <taxon>Caesalpinioideae</taxon>
        <taxon>Cassia clade</taxon>
        <taxon>Senna</taxon>
    </lineage>
</organism>
<dbReference type="Gene3D" id="3.60.10.10">
    <property type="entry name" value="Endonuclease/exonuclease/phosphatase"/>
    <property type="match status" value="1"/>
</dbReference>
<feature type="domain" description="Reverse transcriptase zinc-binding" evidence="1">
    <location>
        <begin position="567"/>
        <end position="598"/>
    </location>
</feature>
<gene>
    <name evidence="2" type="ORF">G2W53_010833</name>
</gene>
<evidence type="ECO:0000313" key="3">
    <source>
        <dbReference type="Proteomes" id="UP000634136"/>
    </source>
</evidence>
<dbReference type="OrthoDB" id="1113909at2759"/>
<name>A0A834X0P7_9FABA</name>
<keyword evidence="2" id="KW-0808">Transferase</keyword>
<evidence type="ECO:0000259" key="1">
    <source>
        <dbReference type="Pfam" id="PF13966"/>
    </source>
</evidence>
<dbReference type="Pfam" id="PF13966">
    <property type="entry name" value="zf-RVT"/>
    <property type="match status" value="1"/>
</dbReference>
<keyword evidence="3" id="KW-1185">Reference proteome</keyword>
<keyword evidence="2" id="KW-0548">Nucleotidyltransferase</keyword>
<dbReference type="InterPro" id="IPR036691">
    <property type="entry name" value="Endo/exonu/phosph_ase_sf"/>
</dbReference>
<dbReference type="EMBL" id="JAAIUW010000004">
    <property type="protein sequence ID" value="KAF7835974.1"/>
    <property type="molecule type" value="Genomic_DNA"/>
</dbReference>
<reference evidence="2" key="1">
    <citation type="submission" date="2020-09" db="EMBL/GenBank/DDBJ databases">
        <title>Genome-Enabled Discovery of Anthraquinone Biosynthesis in Senna tora.</title>
        <authorList>
            <person name="Kang S.-H."/>
            <person name="Pandey R.P."/>
            <person name="Lee C.-M."/>
            <person name="Sim J.-S."/>
            <person name="Jeong J.-T."/>
            <person name="Choi B.-S."/>
            <person name="Jung M."/>
            <person name="Ginzburg D."/>
            <person name="Zhao K."/>
            <person name="Won S.Y."/>
            <person name="Oh T.-J."/>
            <person name="Yu Y."/>
            <person name="Kim N.-H."/>
            <person name="Lee O.R."/>
            <person name="Lee T.-H."/>
            <person name="Bashyal P."/>
            <person name="Kim T.-S."/>
            <person name="Lee W.-H."/>
            <person name="Kawkins C."/>
            <person name="Kim C.-K."/>
            <person name="Kim J.S."/>
            <person name="Ahn B.O."/>
            <person name="Rhee S.Y."/>
            <person name="Sohng J.K."/>
        </authorList>
    </citation>
    <scope>NUCLEOTIDE SEQUENCE</scope>
    <source>
        <tissue evidence="2">Leaf</tissue>
    </source>
</reference>
<evidence type="ECO:0000313" key="2">
    <source>
        <dbReference type="EMBL" id="KAF7835974.1"/>
    </source>
</evidence>
<dbReference type="PANTHER" id="PTHR33710">
    <property type="entry name" value="BNAC02G09200D PROTEIN"/>
    <property type="match status" value="1"/>
</dbReference>
<accession>A0A834X0P7</accession>